<proteinExistence type="predicted"/>
<sequence length="422" mass="47322">MAAQPLLYMQYKAESSPEPAAESREVAEEMDPEAEEMEMTYEEQRMATIRANEELLKSLGLVSNPPPAPKPQQTAQSSRSDSAEVKRPTKRPRKDLPPVEGVRKSSRLAVLAKTEPYEKKMRRKRPKLERNQSSLTPLDGGESSYETDTSTGSSTAASSRKRKAVVLPPGEKIRIPVPRSVEYAEAPEEEEDYTLVQPLPGRDGRGRLVFEGRWKGVFVPNLPPEEVLRRGAYGGNFFADTYSNVLKQPLSAKEDIAELPESWLRPPSPSSPSFSKPFSIATHLTAPVRDPSVNRYAVPAGQALREWEKSGWIWKGDPRGWMQWYVRFYLGRRCVDDERQVQRWLNLAGPAGRFSRQLMKKIAQHPASGGATLDNTAVEDDDVGRVMRQVRMRGIALVGDGVTGEAVDHRLKEWMQAVLEEA</sequence>
<protein>
    <submittedName>
        <fullName evidence="1">Uncharacterized protein</fullName>
    </submittedName>
</protein>
<evidence type="ECO:0000313" key="1">
    <source>
        <dbReference type="EMBL" id="KAJ9096952.1"/>
    </source>
</evidence>
<name>A0ACC2VCD0_9TREE</name>
<dbReference type="Proteomes" id="UP001230649">
    <property type="component" value="Unassembled WGS sequence"/>
</dbReference>
<dbReference type="EMBL" id="JASBWS010000108">
    <property type="protein sequence ID" value="KAJ9096952.1"/>
    <property type="molecule type" value="Genomic_DNA"/>
</dbReference>
<keyword evidence="2" id="KW-1185">Reference proteome</keyword>
<comment type="caution">
    <text evidence="1">The sequence shown here is derived from an EMBL/GenBank/DDBJ whole genome shotgun (WGS) entry which is preliminary data.</text>
</comment>
<organism evidence="1 2">
    <name type="scientific">Naganishia adeliensis</name>
    <dbReference type="NCBI Taxonomy" id="92952"/>
    <lineage>
        <taxon>Eukaryota</taxon>
        <taxon>Fungi</taxon>
        <taxon>Dikarya</taxon>
        <taxon>Basidiomycota</taxon>
        <taxon>Agaricomycotina</taxon>
        <taxon>Tremellomycetes</taxon>
        <taxon>Filobasidiales</taxon>
        <taxon>Filobasidiaceae</taxon>
        <taxon>Naganishia</taxon>
    </lineage>
</organism>
<reference evidence="1" key="1">
    <citation type="submission" date="2023-04" db="EMBL/GenBank/DDBJ databases">
        <title>Draft Genome sequencing of Naganishia species isolated from polar environments using Oxford Nanopore Technology.</title>
        <authorList>
            <person name="Leo P."/>
            <person name="Venkateswaran K."/>
        </authorList>
    </citation>
    <scope>NUCLEOTIDE SEQUENCE</scope>
    <source>
        <strain evidence="1">MNA-CCFEE 5262</strain>
    </source>
</reference>
<gene>
    <name evidence="1" type="ORF">QFC20_006312</name>
</gene>
<evidence type="ECO:0000313" key="2">
    <source>
        <dbReference type="Proteomes" id="UP001230649"/>
    </source>
</evidence>
<accession>A0ACC2VCD0</accession>